<dbReference type="Proteomes" id="UP000004691">
    <property type="component" value="Unassembled WGS sequence"/>
</dbReference>
<dbReference type="eggNOG" id="COG1748">
    <property type="taxonomic scope" value="Bacteria"/>
</dbReference>
<feature type="region of interest" description="Disordered" evidence="1">
    <location>
        <begin position="318"/>
        <end position="341"/>
    </location>
</feature>
<dbReference type="SUPFAM" id="SSF51735">
    <property type="entry name" value="NAD(P)-binding Rossmann-fold domains"/>
    <property type="match status" value="1"/>
</dbReference>
<accession>I0UXZ7</accession>
<dbReference type="HOGENOM" id="CLU_065081_1_0_11"/>
<feature type="compositionally biased region" description="Basic and acidic residues" evidence="1">
    <location>
        <begin position="322"/>
        <end position="333"/>
    </location>
</feature>
<dbReference type="EMBL" id="JH636049">
    <property type="protein sequence ID" value="EID52750.1"/>
    <property type="molecule type" value="Genomic_DNA"/>
</dbReference>
<dbReference type="InterPro" id="IPR001509">
    <property type="entry name" value="Epimerase_deHydtase"/>
</dbReference>
<protein>
    <submittedName>
        <fullName evidence="3">Saccharopine dehydrogenase-like oxidoreductase</fullName>
    </submittedName>
</protein>
<dbReference type="OrthoDB" id="1910498at2"/>
<dbReference type="PANTHER" id="PTHR43796">
    <property type="entry name" value="CARBOXYNORSPERMIDINE SYNTHASE"/>
    <property type="match status" value="1"/>
</dbReference>
<dbReference type="STRING" id="882086.SacxiDRAFT_0474"/>
<evidence type="ECO:0000256" key="1">
    <source>
        <dbReference type="SAM" id="MobiDB-lite"/>
    </source>
</evidence>
<dbReference type="Pfam" id="PF01370">
    <property type="entry name" value="Epimerase"/>
    <property type="match status" value="1"/>
</dbReference>
<dbReference type="Gene3D" id="3.40.50.720">
    <property type="entry name" value="NAD(P)-binding Rossmann-like Domain"/>
    <property type="match status" value="1"/>
</dbReference>
<reference evidence="3 4" key="1">
    <citation type="submission" date="2012-01" db="EMBL/GenBank/DDBJ databases">
        <title>Improved High-Quality Draft sequence of Saccharomonospora xinjiangensis XJ-54.</title>
        <authorList>
            <consortium name="US DOE Joint Genome Institute"/>
            <person name="Lucas S."/>
            <person name="Han J."/>
            <person name="Lapidus A."/>
            <person name="Cheng J.-F."/>
            <person name="Goodwin L."/>
            <person name="Pitluck S."/>
            <person name="Peters L."/>
            <person name="Mikhailova N."/>
            <person name="Teshima H."/>
            <person name="Detter J.C."/>
            <person name="Han C."/>
            <person name="Tapia R."/>
            <person name="Land M."/>
            <person name="Hauser L."/>
            <person name="Kyrpides N."/>
            <person name="Ivanova N."/>
            <person name="Pagani I."/>
            <person name="Brambilla E.-M."/>
            <person name="Klenk H.-P."/>
            <person name="Woyke T."/>
        </authorList>
    </citation>
    <scope>NUCLEOTIDE SEQUENCE [LARGE SCALE GENOMIC DNA]</scope>
    <source>
        <strain evidence="3 4">XJ-54</strain>
    </source>
</reference>
<dbReference type="AlphaFoldDB" id="I0UXZ7"/>
<keyword evidence="4" id="KW-1185">Reference proteome</keyword>
<evidence type="ECO:0000313" key="3">
    <source>
        <dbReference type="EMBL" id="EID52750.1"/>
    </source>
</evidence>
<name>I0UXZ7_9PSEU</name>
<evidence type="ECO:0000259" key="2">
    <source>
        <dbReference type="Pfam" id="PF01370"/>
    </source>
</evidence>
<organism evidence="3 4">
    <name type="scientific">Saccharomonospora xinjiangensis XJ-54</name>
    <dbReference type="NCBI Taxonomy" id="882086"/>
    <lineage>
        <taxon>Bacteria</taxon>
        <taxon>Bacillati</taxon>
        <taxon>Actinomycetota</taxon>
        <taxon>Actinomycetes</taxon>
        <taxon>Pseudonocardiales</taxon>
        <taxon>Pseudonocardiaceae</taxon>
        <taxon>Saccharomonospora</taxon>
    </lineage>
</organism>
<dbReference type="PANTHER" id="PTHR43796:SF2">
    <property type="entry name" value="CARBOXYNORSPERMIDINE SYNTHASE"/>
    <property type="match status" value="1"/>
</dbReference>
<gene>
    <name evidence="3" type="ORF">SacxiDRAFT_0474</name>
</gene>
<proteinExistence type="predicted"/>
<dbReference type="RefSeq" id="WP_006236853.1">
    <property type="nucleotide sequence ID" value="NZ_JH636049.1"/>
</dbReference>
<dbReference type="InterPro" id="IPR036291">
    <property type="entry name" value="NAD(P)-bd_dom_sf"/>
</dbReference>
<sequence length="341" mass="35490">MSHTVLVVGGYGTVGAQLTDLLRRRDSARVLVGGRTPPAAPGTVRIDVRDQESVARVLDTHRVGTVVLSVQAPDATVFATCAQRGVHVVDLGADPLLSPTEHARLHDVATGAAASLVLGVGLAPGLTNVLARTAADALGGVDDIAVSVLLGAGEAHGAQAVRWTIDRLAERPGGQARRVYFPGIGYRRAIPFGFADQHSLSRSLGARATTRLGLDSRVANAGLAVLRLTGLACRVNPDRLPGGFGGDVFCVRADAWRGRRHAAVAATGHGQSRATAVIADQVLADLLGGNLPPGVHVPEQLDRLADLPQRLTGEGITLWRRSPGEELSGERVEGPPPPALR</sequence>
<feature type="domain" description="NAD-dependent epimerase/dehydratase" evidence="2">
    <location>
        <begin position="5"/>
        <end position="69"/>
    </location>
</feature>
<evidence type="ECO:0000313" key="4">
    <source>
        <dbReference type="Proteomes" id="UP000004691"/>
    </source>
</evidence>